<feature type="domain" description="RING-type" evidence="18">
    <location>
        <begin position="292"/>
        <end position="342"/>
    </location>
</feature>
<dbReference type="InterPro" id="IPR058051">
    <property type="entry name" value="Znf_RING_synoviolin"/>
</dbReference>
<evidence type="ECO:0000259" key="18">
    <source>
        <dbReference type="PROSITE" id="PS50089"/>
    </source>
</evidence>
<evidence type="ECO:0000313" key="19">
    <source>
        <dbReference type="Proteomes" id="UP000050795"/>
    </source>
</evidence>
<dbReference type="InterPro" id="IPR013083">
    <property type="entry name" value="Znf_RING/FYVE/PHD"/>
</dbReference>
<evidence type="ECO:0000256" key="12">
    <source>
        <dbReference type="ARBA" id="ARBA00022833"/>
    </source>
</evidence>
<evidence type="ECO:0000256" key="7">
    <source>
        <dbReference type="ARBA" id="ARBA00022692"/>
    </source>
</evidence>
<dbReference type="InterPro" id="IPR001841">
    <property type="entry name" value="Znf_RING"/>
</dbReference>
<keyword evidence="13 17" id="KW-1133">Transmembrane helix</keyword>
<evidence type="ECO:0000256" key="14">
    <source>
        <dbReference type="ARBA" id="ARBA00023136"/>
    </source>
</evidence>
<evidence type="ECO:0000256" key="6">
    <source>
        <dbReference type="ARBA" id="ARBA00022679"/>
    </source>
</evidence>
<comment type="pathway">
    <text evidence="3">Protein modification; protein ubiquitination.</text>
</comment>
<dbReference type="GO" id="GO:0061630">
    <property type="term" value="F:ubiquitin protein ligase activity"/>
    <property type="evidence" value="ECO:0007669"/>
    <property type="project" value="UniProtKB-EC"/>
</dbReference>
<feature type="region of interest" description="Disordered" evidence="16">
    <location>
        <begin position="580"/>
        <end position="611"/>
    </location>
</feature>
<dbReference type="GO" id="GO:0036503">
    <property type="term" value="P:ERAD pathway"/>
    <property type="evidence" value="ECO:0007669"/>
    <property type="project" value="TreeGrafter"/>
</dbReference>
<dbReference type="CDD" id="cd16479">
    <property type="entry name" value="RING-H2_synoviolin"/>
    <property type="match status" value="1"/>
</dbReference>
<dbReference type="InterPro" id="IPR050731">
    <property type="entry name" value="HRD1_E3_ubiq-ligases"/>
</dbReference>
<evidence type="ECO:0000256" key="1">
    <source>
        <dbReference type="ARBA" id="ARBA00000900"/>
    </source>
</evidence>
<dbReference type="GO" id="GO:0008270">
    <property type="term" value="F:zinc ion binding"/>
    <property type="evidence" value="ECO:0007669"/>
    <property type="project" value="UniProtKB-KW"/>
</dbReference>
<keyword evidence="10" id="KW-0833">Ubl conjugation pathway</keyword>
<evidence type="ECO:0000256" key="16">
    <source>
        <dbReference type="SAM" id="MobiDB-lite"/>
    </source>
</evidence>
<reference evidence="20" key="2">
    <citation type="submission" date="2023-11" db="UniProtKB">
        <authorList>
            <consortium name="WormBaseParasite"/>
        </authorList>
    </citation>
    <scope>IDENTIFICATION</scope>
</reference>
<comment type="subcellular location">
    <subcellularLocation>
        <location evidence="2">Endoplasmic reticulum membrane</location>
        <topology evidence="2">Multi-pass membrane protein</topology>
    </subcellularLocation>
</comment>
<dbReference type="InterPro" id="IPR057992">
    <property type="entry name" value="TPR_SYVN1_N"/>
</dbReference>
<dbReference type="GO" id="GO:0005789">
    <property type="term" value="C:endoplasmic reticulum membrane"/>
    <property type="evidence" value="ECO:0007669"/>
    <property type="project" value="UniProtKB-SubCell"/>
</dbReference>
<evidence type="ECO:0000256" key="8">
    <source>
        <dbReference type="ARBA" id="ARBA00022723"/>
    </source>
</evidence>
<keyword evidence="11" id="KW-0256">Endoplasmic reticulum</keyword>
<evidence type="ECO:0000256" key="9">
    <source>
        <dbReference type="ARBA" id="ARBA00022771"/>
    </source>
</evidence>
<feature type="compositionally biased region" description="Low complexity" evidence="16">
    <location>
        <begin position="374"/>
        <end position="390"/>
    </location>
</feature>
<dbReference type="SMART" id="SM00184">
    <property type="entry name" value="RING"/>
    <property type="match status" value="1"/>
</dbReference>
<evidence type="ECO:0000256" key="10">
    <source>
        <dbReference type="ARBA" id="ARBA00022786"/>
    </source>
</evidence>
<proteinExistence type="inferred from homology"/>
<keyword evidence="6" id="KW-0808">Transferase</keyword>
<evidence type="ECO:0000256" key="17">
    <source>
        <dbReference type="SAM" id="Phobius"/>
    </source>
</evidence>
<keyword evidence="7 17" id="KW-0812">Transmembrane</keyword>
<comment type="catalytic activity">
    <reaction evidence="1">
        <text>S-ubiquitinyl-[E2 ubiquitin-conjugating enzyme]-L-cysteine + [acceptor protein]-L-lysine = [E2 ubiquitin-conjugating enzyme]-L-cysteine + N(6)-ubiquitinyl-[acceptor protein]-L-lysine.</text>
        <dbReference type="EC" id="2.3.2.27"/>
    </reaction>
</comment>
<feature type="transmembrane region" description="Helical" evidence="17">
    <location>
        <begin position="168"/>
        <end position="190"/>
    </location>
</feature>
<dbReference type="GO" id="GO:0043161">
    <property type="term" value="P:proteasome-mediated ubiquitin-dependent protein catabolic process"/>
    <property type="evidence" value="ECO:0007669"/>
    <property type="project" value="TreeGrafter"/>
</dbReference>
<feature type="region of interest" description="Disordered" evidence="16">
    <location>
        <begin position="353"/>
        <end position="395"/>
    </location>
</feature>
<feature type="transmembrane region" description="Helical" evidence="17">
    <location>
        <begin position="211"/>
        <end position="237"/>
    </location>
</feature>
<keyword evidence="8" id="KW-0479">Metal-binding</keyword>
<sequence>MMRYALVASASLIISSIIVSNTYYRKKQFYPTVVYLTNNQPSLSILLFQCVVILFLFVRALTYAFFGRLQRAEVDNLVSQSWYAFFDMCLVFAFFQNELGTEFLFLFAILLFVRAFHWLIEERVDYMERTPAISILFHVRIMTLITLLTLIDGYFIKTSYWRPATHGLSVHLALGVEYFILVLSLLSTTIRYILHSIDSMREQSWSKKATYLLYVDIFIGFIRLAVYVEFMFIMWSLHPFPLFIARPIYLSVRSLKKAIRDVLMSRRAIRYMNTVFRDATAEDLAASSDTVCIICREDMSLQTDNTQQAATSTLKKLPCSHIFHVSCLRSWFQRQQTCPTCRMDVIREARMQEMQRQQPNRAAATNSQSENLPTSSGQTSSTVASSPAAANNQNLHMPWMPPATGFPFLPPFMPPTSTSSTQGTQPVFPPMPPPLYMPPFMGMPVIYPGNLFPNGNIPMPDPPTGLPASADEARLRASVEARFTALRQISVLLNAAVLQMNAYLNAASSSLSESEINASTNSTVLNSADVQSNKDEKKISDEDANTQVESVDEKVKPNDKEELELEEIRKHRLEHFCRHSRNGADADSGNDVDGNADDVNLSTSQSNDQNK</sequence>
<dbReference type="SUPFAM" id="SSF57850">
    <property type="entry name" value="RING/U-box"/>
    <property type="match status" value="1"/>
</dbReference>
<dbReference type="PANTHER" id="PTHR22763:SF184">
    <property type="entry name" value="E3 UBIQUITIN-PROTEIN LIGASE SYNOVIOLIN"/>
    <property type="match status" value="1"/>
</dbReference>
<keyword evidence="19" id="KW-1185">Reference proteome</keyword>
<evidence type="ECO:0000256" key="2">
    <source>
        <dbReference type="ARBA" id="ARBA00004477"/>
    </source>
</evidence>
<feature type="compositionally biased region" description="Basic and acidic residues" evidence="16">
    <location>
        <begin position="532"/>
        <end position="541"/>
    </location>
</feature>
<dbReference type="WBParaSite" id="TREG1_71890.1">
    <property type="protein sequence ID" value="TREG1_71890.1"/>
    <property type="gene ID" value="TREG1_71890"/>
</dbReference>
<feature type="region of interest" description="Disordered" evidence="16">
    <location>
        <begin position="527"/>
        <end position="563"/>
    </location>
</feature>
<dbReference type="Pfam" id="PF25563">
    <property type="entry name" value="TPR_SYVN1_N"/>
    <property type="match status" value="1"/>
</dbReference>
<reference evidence="19" key="1">
    <citation type="submission" date="2022-06" db="EMBL/GenBank/DDBJ databases">
        <authorList>
            <person name="Berger JAMES D."/>
            <person name="Berger JAMES D."/>
        </authorList>
    </citation>
    <scope>NUCLEOTIDE SEQUENCE [LARGE SCALE GENOMIC DNA]</scope>
</reference>
<feature type="compositionally biased region" description="Basic and acidic residues" evidence="16">
    <location>
        <begin position="551"/>
        <end position="563"/>
    </location>
</feature>
<accession>A0AA85K914</accession>
<keyword evidence="12" id="KW-0862">Zinc</keyword>
<dbReference type="PANTHER" id="PTHR22763">
    <property type="entry name" value="RING ZINC FINGER PROTEIN"/>
    <property type="match status" value="1"/>
</dbReference>
<comment type="similarity">
    <text evidence="4">Belongs to the HRD1 family.</text>
</comment>
<name>A0AA85K914_TRIRE</name>
<evidence type="ECO:0000256" key="13">
    <source>
        <dbReference type="ARBA" id="ARBA00022989"/>
    </source>
</evidence>
<organism evidence="19 20">
    <name type="scientific">Trichobilharzia regenti</name>
    <name type="common">Nasal bird schistosome</name>
    <dbReference type="NCBI Taxonomy" id="157069"/>
    <lineage>
        <taxon>Eukaryota</taxon>
        <taxon>Metazoa</taxon>
        <taxon>Spiralia</taxon>
        <taxon>Lophotrochozoa</taxon>
        <taxon>Platyhelminthes</taxon>
        <taxon>Trematoda</taxon>
        <taxon>Digenea</taxon>
        <taxon>Strigeidida</taxon>
        <taxon>Schistosomatoidea</taxon>
        <taxon>Schistosomatidae</taxon>
        <taxon>Trichobilharzia</taxon>
    </lineage>
</organism>
<dbReference type="PROSITE" id="PS50089">
    <property type="entry name" value="ZF_RING_2"/>
    <property type="match status" value="1"/>
</dbReference>
<evidence type="ECO:0000256" key="11">
    <source>
        <dbReference type="ARBA" id="ARBA00022824"/>
    </source>
</evidence>
<keyword evidence="14 17" id="KW-0472">Membrane</keyword>
<dbReference type="AlphaFoldDB" id="A0AA85K914"/>
<evidence type="ECO:0000256" key="4">
    <source>
        <dbReference type="ARBA" id="ARBA00010089"/>
    </source>
</evidence>
<feature type="transmembrane region" description="Helical" evidence="17">
    <location>
        <begin position="132"/>
        <end position="156"/>
    </location>
</feature>
<protein>
    <recommendedName>
        <fullName evidence="5">RING-type E3 ubiquitin transferase</fullName>
        <ecNumber evidence="5">2.3.2.27</ecNumber>
    </recommendedName>
</protein>
<evidence type="ECO:0000313" key="20">
    <source>
        <dbReference type="WBParaSite" id="TREG1_71890.1"/>
    </source>
</evidence>
<evidence type="ECO:0000256" key="15">
    <source>
        <dbReference type="PROSITE-ProRule" id="PRU00175"/>
    </source>
</evidence>
<feature type="transmembrane region" description="Helical" evidence="17">
    <location>
        <begin position="44"/>
        <end position="65"/>
    </location>
</feature>
<dbReference type="Pfam" id="PF13639">
    <property type="entry name" value="zf-RING_2"/>
    <property type="match status" value="1"/>
</dbReference>
<feature type="compositionally biased region" description="Polar residues" evidence="16">
    <location>
        <begin position="359"/>
        <end position="373"/>
    </location>
</feature>
<feature type="compositionally biased region" description="Polar residues" evidence="16">
    <location>
        <begin position="601"/>
        <end position="611"/>
    </location>
</feature>
<dbReference type="EC" id="2.3.2.27" evidence="5"/>
<evidence type="ECO:0000256" key="5">
    <source>
        <dbReference type="ARBA" id="ARBA00012483"/>
    </source>
</evidence>
<keyword evidence="9 15" id="KW-0863">Zinc-finger</keyword>
<dbReference type="Gene3D" id="3.30.40.10">
    <property type="entry name" value="Zinc/RING finger domain, C3HC4 (zinc finger)"/>
    <property type="match status" value="1"/>
</dbReference>
<evidence type="ECO:0000256" key="3">
    <source>
        <dbReference type="ARBA" id="ARBA00004906"/>
    </source>
</evidence>
<dbReference type="Proteomes" id="UP000050795">
    <property type="component" value="Unassembled WGS sequence"/>
</dbReference>